<dbReference type="AlphaFoldDB" id="A0A840NK23"/>
<reference evidence="2 3" key="1">
    <citation type="submission" date="2020-08" db="EMBL/GenBank/DDBJ databases">
        <title>Sequencing the genomes of 1000 actinobacteria strains.</title>
        <authorList>
            <person name="Klenk H.-P."/>
        </authorList>
    </citation>
    <scope>NUCLEOTIDE SEQUENCE [LARGE SCALE GENOMIC DNA]</scope>
    <source>
        <strain evidence="2 3">DSM 45582</strain>
    </source>
</reference>
<keyword evidence="2" id="KW-0560">Oxidoreductase</keyword>
<evidence type="ECO:0000259" key="1">
    <source>
        <dbReference type="Pfam" id="PF13577"/>
    </source>
</evidence>
<dbReference type="InterPro" id="IPR032710">
    <property type="entry name" value="NTF2-like_dom_sf"/>
</dbReference>
<evidence type="ECO:0000313" key="3">
    <source>
        <dbReference type="Proteomes" id="UP000580474"/>
    </source>
</evidence>
<dbReference type="EMBL" id="JACHIV010000001">
    <property type="protein sequence ID" value="MBB5070385.1"/>
    <property type="molecule type" value="Genomic_DNA"/>
</dbReference>
<keyword evidence="2" id="KW-0223">Dioxygenase</keyword>
<accession>A0A840NK23</accession>
<dbReference type="CDD" id="cd00531">
    <property type="entry name" value="NTF2_like"/>
    <property type="match status" value="1"/>
</dbReference>
<feature type="domain" description="SnoaL-like" evidence="1">
    <location>
        <begin position="12"/>
        <end position="132"/>
    </location>
</feature>
<dbReference type="Pfam" id="PF13577">
    <property type="entry name" value="SnoaL_4"/>
    <property type="match status" value="1"/>
</dbReference>
<dbReference type="Gene3D" id="3.10.450.50">
    <property type="match status" value="1"/>
</dbReference>
<dbReference type="RefSeq" id="WP_343071455.1">
    <property type="nucleotide sequence ID" value="NZ_JACHIV010000001.1"/>
</dbReference>
<gene>
    <name evidence="2" type="ORF">BJ969_003473</name>
</gene>
<dbReference type="Proteomes" id="UP000580474">
    <property type="component" value="Unassembled WGS sequence"/>
</dbReference>
<protein>
    <submittedName>
        <fullName evidence="2">3-phenylpropionate/cinnamic acid dioxygenase small subunit</fullName>
    </submittedName>
</protein>
<comment type="caution">
    <text evidence="2">The sequence shown here is derived from an EMBL/GenBank/DDBJ whole genome shotgun (WGS) entry which is preliminary data.</text>
</comment>
<dbReference type="InterPro" id="IPR037401">
    <property type="entry name" value="SnoaL-like"/>
</dbReference>
<sequence length="141" mass="15504">MGDVSDEVLGHVHRLYGAQSHRIDGGRAQEWAATFTPDGEFWSPSYPEPAVGTAALVAFAERFAAADEQAGTRTRHVITNLDVASADGAGLVVRGYLQIVVTEAGGASRLARMTTFIDDLVRLDGRWRIRRRVVRRDDEPR</sequence>
<evidence type="ECO:0000313" key="2">
    <source>
        <dbReference type="EMBL" id="MBB5070385.1"/>
    </source>
</evidence>
<dbReference type="GO" id="GO:0051213">
    <property type="term" value="F:dioxygenase activity"/>
    <property type="evidence" value="ECO:0007669"/>
    <property type="project" value="UniProtKB-KW"/>
</dbReference>
<keyword evidence="3" id="KW-1185">Reference proteome</keyword>
<organism evidence="2 3">
    <name type="scientific">Saccharopolyspora gloriosae</name>
    <dbReference type="NCBI Taxonomy" id="455344"/>
    <lineage>
        <taxon>Bacteria</taxon>
        <taxon>Bacillati</taxon>
        <taxon>Actinomycetota</taxon>
        <taxon>Actinomycetes</taxon>
        <taxon>Pseudonocardiales</taxon>
        <taxon>Pseudonocardiaceae</taxon>
        <taxon>Saccharopolyspora</taxon>
    </lineage>
</organism>
<proteinExistence type="predicted"/>
<dbReference type="SUPFAM" id="SSF54427">
    <property type="entry name" value="NTF2-like"/>
    <property type="match status" value="1"/>
</dbReference>
<name>A0A840NK23_9PSEU</name>